<dbReference type="EMBL" id="FMTY01000007">
    <property type="protein sequence ID" value="SCX17155.1"/>
    <property type="molecule type" value="Genomic_DNA"/>
</dbReference>
<dbReference type="STRING" id="329186.SAMN02927925_02497"/>
<dbReference type="eggNOG" id="ENOG5032UJC">
    <property type="taxonomic scope" value="Bacteria"/>
</dbReference>
<dbReference type="RefSeq" id="WP_023577518.1">
    <property type="nucleotide sequence ID" value="NZ_CBCSBQ010000020.1"/>
</dbReference>
<name>A0A1G4W6J6_9FLAO</name>
<evidence type="ECO:0000313" key="1">
    <source>
        <dbReference type="EMBL" id="SCX17155.1"/>
    </source>
</evidence>
<sequence>MTQIILFLIVIIVAAAYGSKYAEKAKADIEEFNRTKESKARQAEKLAYLKANVFTGLQNRNEGMDSEAIHYFSEADFETVLNRVEKLGIGILGIEPWLNGDLYGVKVAEDYGGDPSDAKWYRKAFAEFKESNEKPLLYAASYRIPKNYIVWQAVLSK</sequence>
<organism evidence="1 2">
    <name type="scientific">Flavobacterium saliperosum</name>
    <dbReference type="NCBI Taxonomy" id="329186"/>
    <lineage>
        <taxon>Bacteria</taxon>
        <taxon>Pseudomonadati</taxon>
        <taxon>Bacteroidota</taxon>
        <taxon>Flavobacteriia</taxon>
        <taxon>Flavobacteriales</taxon>
        <taxon>Flavobacteriaceae</taxon>
        <taxon>Flavobacterium</taxon>
    </lineage>
</organism>
<dbReference type="Proteomes" id="UP000182124">
    <property type="component" value="Unassembled WGS sequence"/>
</dbReference>
<reference evidence="1 2" key="1">
    <citation type="submission" date="2016-10" db="EMBL/GenBank/DDBJ databases">
        <authorList>
            <person name="de Groot N.N."/>
        </authorList>
    </citation>
    <scope>NUCLEOTIDE SEQUENCE [LARGE SCALE GENOMIC DNA]</scope>
    <source>
        <strain evidence="1 2">CGMCC 1.3801</strain>
    </source>
</reference>
<evidence type="ECO:0000313" key="2">
    <source>
        <dbReference type="Proteomes" id="UP000182124"/>
    </source>
</evidence>
<proteinExistence type="predicted"/>
<gene>
    <name evidence="1" type="ORF">SAMN02927925_02497</name>
</gene>
<dbReference type="AlphaFoldDB" id="A0A1G4W6J6"/>
<protein>
    <submittedName>
        <fullName evidence="1">Uncharacterized protein</fullName>
    </submittedName>
</protein>
<accession>A0A1G4W6J6</accession>